<gene>
    <name evidence="3" type="ORF">R2363_27390</name>
</gene>
<dbReference type="Gene3D" id="1.10.260.40">
    <property type="entry name" value="lambda repressor-like DNA-binding domains"/>
    <property type="match status" value="1"/>
</dbReference>
<name>A0ABU4KDM4_9ACTN</name>
<dbReference type="CDD" id="cd00093">
    <property type="entry name" value="HTH_XRE"/>
    <property type="match status" value="2"/>
</dbReference>
<evidence type="ECO:0000313" key="4">
    <source>
        <dbReference type="Proteomes" id="UP001278571"/>
    </source>
</evidence>
<proteinExistence type="predicted"/>
<dbReference type="Proteomes" id="UP001278571">
    <property type="component" value="Unassembled WGS sequence"/>
</dbReference>
<feature type="compositionally biased region" description="Basic and acidic residues" evidence="1">
    <location>
        <begin position="274"/>
        <end position="288"/>
    </location>
</feature>
<feature type="domain" description="HTH cro/C1-type" evidence="2">
    <location>
        <begin position="127"/>
        <end position="182"/>
    </location>
</feature>
<reference evidence="3 4" key="1">
    <citation type="submission" date="2023-10" db="EMBL/GenBank/DDBJ databases">
        <authorList>
            <person name="Wang X.X."/>
        </authorList>
    </citation>
    <scope>NUCLEOTIDE SEQUENCE [LARGE SCALE GENOMIC DNA]</scope>
    <source>
        <strain evidence="3 4">NBRC 12816</strain>
    </source>
</reference>
<evidence type="ECO:0000313" key="3">
    <source>
        <dbReference type="EMBL" id="MDX2295884.1"/>
    </source>
</evidence>
<dbReference type="PROSITE" id="PS50943">
    <property type="entry name" value="HTH_CROC1"/>
    <property type="match status" value="1"/>
</dbReference>
<dbReference type="EMBL" id="JAWJZF010000464">
    <property type="protein sequence ID" value="MDX2295884.1"/>
    <property type="molecule type" value="Genomic_DNA"/>
</dbReference>
<dbReference type="SUPFAM" id="SSF47413">
    <property type="entry name" value="lambda repressor-like DNA-binding domains"/>
    <property type="match status" value="1"/>
</dbReference>
<organism evidence="3 4">
    <name type="scientific">Streptomyces roseolus</name>
    <dbReference type="NCBI Taxonomy" id="67358"/>
    <lineage>
        <taxon>Bacteria</taxon>
        <taxon>Bacillati</taxon>
        <taxon>Actinomycetota</taxon>
        <taxon>Actinomycetes</taxon>
        <taxon>Kitasatosporales</taxon>
        <taxon>Streptomycetaceae</taxon>
        <taxon>Streptomyces</taxon>
    </lineage>
</organism>
<evidence type="ECO:0000256" key="1">
    <source>
        <dbReference type="SAM" id="MobiDB-lite"/>
    </source>
</evidence>
<accession>A0ABU4KDM4</accession>
<keyword evidence="4" id="KW-1185">Reference proteome</keyword>
<sequence>MYVNDTEVNDPEAVELARVLHRLRARAGHPTLAAISRRAGGQISPATLSRLFSGQTLPSRRAVYATAAALTQDSAEWDLVAQAYGRAARARGRSQAYERLARRSEERVQQVGSRPKDPALQELQDHLEHLRSSAGMTIRELAARTGLARSTVSDILRHPRPPKPEAVAALAHALGASTPHELARTAERLRESEAVFDETAVPSPGDPSDAFIRSAITRPPAEIAALAASLRATGETDLAARLIEAAVKELAVEDAATLAVALLNATSTTVQPTDHLDLEPEPAEHHVEVPAQQQEPLPWWKRRRARDLDTD</sequence>
<dbReference type="Pfam" id="PF13560">
    <property type="entry name" value="HTH_31"/>
    <property type="match status" value="2"/>
</dbReference>
<protein>
    <submittedName>
        <fullName evidence="3">Helix-turn-helix transcriptional regulator</fullName>
    </submittedName>
</protein>
<dbReference type="InterPro" id="IPR001387">
    <property type="entry name" value="Cro/C1-type_HTH"/>
</dbReference>
<dbReference type="SMART" id="SM00530">
    <property type="entry name" value="HTH_XRE"/>
    <property type="match status" value="2"/>
</dbReference>
<dbReference type="InterPro" id="IPR010982">
    <property type="entry name" value="Lambda_DNA-bd_dom_sf"/>
</dbReference>
<feature type="region of interest" description="Disordered" evidence="1">
    <location>
        <begin position="272"/>
        <end position="311"/>
    </location>
</feature>
<comment type="caution">
    <text evidence="3">The sequence shown here is derived from an EMBL/GenBank/DDBJ whole genome shotgun (WGS) entry which is preliminary data.</text>
</comment>
<evidence type="ECO:0000259" key="2">
    <source>
        <dbReference type="PROSITE" id="PS50943"/>
    </source>
</evidence>
<dbReference type="RefSeq" id="WP_319012071.1">
    <property type="nucleotide sequence ID" value="NZ_JAWJZF010000464.1"/>
</dbReference>